<comment type="caution">
    <text evidence="4">The sequence shown here is derived from an EMBL/GenBank/DDBJ whole genome shotgun (WGS) entry which is preliminary data.</text>
</comment>
<feature type="region of interest" description="Disordered" evidence="2">
    <location>
        <begin position="65"/>
        <end position="90"/>
    </location>
</feature>
<protein>
    <submittedName>
        <fullName evidence="4">ROK family protein</fullName>
    </submittedName>
</protein>
<dbReference type="Pfam" id="PF00480">
    <property type="entry name" value="ROK"/>
    <property type="match status" value="1"/>
</dbReference>
<dbReference type="Pfam" id="PF12802">
    <property type="entry name" value="MarR_2"/>
    <property type="match status" value="1"/>
</dbReference>
<dbReference type="PANTHER" id="PTHR18964:SF149">
    <property type="entry name" value="BIFUNCTIONAL UDP-N-ACETYLGLUCOSAMINE 2-EPIMERASE_N-ACETYLMANNOSAMINE KINASE"/>
    <property type="match status" value="1"/>
</dbReference>
<feature type="domain" description="HTH marR-type" evidence="3">
    <location>
        <begin position="20"/>
        <end position="67"/>
    </location>
</feature>
<reference evidence="4" key="1">
    <citation type="submission" date="2022-01" db="EMBL/GenBank/DDBJ databases">
        <title>Genome-Based Taxonomic Classification of the Phylum Actinobacteria.</title>
        <authorList>
            <person name="Gao Y."/>
        </authorList>
    </citation>
    <scope>NUCLEOTIDE SEQUENCE</scope>
    <source>
        <strain evidence="4">KLBMP 8922</strain>
    </source>
</reference>
<dbReference type="PANTHER" id="PTHR18964">
    <property type="entry name" value="ROK (REPRESSOR, ORF, KINASE) FAMILY"/>
    <property type="match status" value="1"/>
</dbReference>
<evidence type="ECO:0000313" key="4">
    <source>
        <dbReference type="EMBL" id="MCF2531052.1"/>
    </source>
</evidence>
<evidence type="ECO:0000259" key="3">
    <source>
        <dbReference type="Pfam" id="PF12802"/>
    </source>
</evidence>
<dbReference type="Proteomes" id="UP001165378">
    <property type="component" value="Unassembled WGS sequence"/>
</dbReference>
<accession>A0AA41Q4I9</accession>
<proteinExistence type="inferred from homology"/>
<dbReference type="RefSeq" id="WP_235055717.1">
    <property type="nucleotide sequence ID" value="NZ_JAKFHA010000020.1"/>
</dbReference>
<dbReference type="SUPFAM" id="SSF53067">
    <property type="entry name" value="Actin-like ATPase domain"/>
    <property type="match status" value="2"/>
</dbReference>
<dbReference type="InterPro" id="IPR036388">
    <property type="entry name" value="WH-like_DNA-bd_sf"/>
</dbReference>
<dbReference type="Gene3D" id="1.10.10.10">
    <property type="entry name" value="Winged helix-like DNA-binding domain superfamily/Winged helix DNA-binding domain"/>
    <property type="match status" value="1"/>
</dbReference>
<comment type="similarity">
    <text evidence="1">Belongs to the ROK (NagC/XylR) family.</text>
</comment>
<evidence type="ECO:0000256" key="1">
    <source>
        <dbReference type="ARBA" id="ARBA00006479"/>
    </source>
</evidence>
<name>A0AA41Q4I9_9ACTN</name>
<dbReference type="EMBL" id="JAKFHA010000020">
    <property type="protein sequence ID" value="MCF2531052.1"/>
    <property type="molecule type" value="Genomic_DNA"/>
</dbReference>
<sequence>MAQASEPVRHTGMREHNLSLVLGAIVRHGSVTRARAAELTGLTKTTVSGLVAALTEAGFVAPADARADADGPGARGERSGRGPGRPGAPVAVSGARHAGLGLAVDADGLSAFVLDLHGTARAHEVVVRDNRTRAPDAVAAELGDLARRMLDRAGAQGLTAAGLALALPGLVDRRGGDGRTVLRFAPNLGWRNVAPDALLAAHLPPLRLPPETGNEANFAALAERWSGVGAGLGDYIHVSAEVGIGAGLIIGGELFRGTHGLAGELGHCLVEPDGALCGCGSRGCLEQYASIDAMLRAAGSDVAEPTAAALLAALTAGRPTALAAVERAGRAVGAALVSAINLLDLDAVVLGGGYVPLAPWLSGPVRDALARGPGRLRGTAPHLAVSTLGRYAPARGAAGSVVRRLLADPALVI</sequence>
<keyword evidence="5" id="KW-1185">Reference proteome</keyword>
<evidence type="ECO:0000256" key="2">
    <source>
        <dbReference type="SAM" id="MobiDB-lite"/>
    </source>
</evidence>
<evidence type="ECO:0000313" key="5">
    <source>
        <dbReference type="Proteomes" id="UP001165378"/>
    </source>
</evidence>
<dbReference type="InterPro" id="IPR000835">
    <property type="entry name" value="HTH_MarR-typ"/>
</dbReference>
<dbReference type="Gene3D" id="3.30.420.40">
    <property type="match status" value="2"/>
</dbReference>
<dbReference type="InterPro" id="IPR000600">
    <property type="entry name" value="ROK"/>
</dbReference>
<feature type="compositionally biased region" description="Basic and acidic residues" evidence="2">
    <location>
        <begin position="65"/>
        <end position="80"/>
    </location>
</feature>
<organism evidence="4 5">
    <name type="scientific">Yinghuangia soli</name>
    <dbReference type="NCBI Taxonomy" id="2908204"/>
    <lineage>
        <taxon>Bacteria</taxon>
        <taxon>Bacillati</taxon>
        <taxon>Actinomycetota</taxon>
        <taxon>Actinomycetes</taxon>
        <taxon>Kitasatosporales</taxon>
        <taxon>Streptomycetaceae</taxon>
        <taxon>Yinghuangia</taxon>
    </lineage>
</organism>
<dbReference type="AlphaFoldDB" id="A0AA41Q4I9"/>
<dbReference type="GO" id="GO:0003700">
    <property type="term" value="F:DNA-binding transcription factor activity"/>
    <property type="evidence" value="ECO:0007669"/>
    <property type="project" value="InterPro"/>
</dbReference>
<dbReference type="InterPro" id="IPR043129">
    <property type="entry name" value="ATPase_NBD"/>
</dbReference>
<gene>
    <name evidence="4" type="ORF">LZ495_28085</name>
</gene>
<dbReference type="InterPro" id="IPR036390">
    <property type="entry name" value="WH_DNA-bd_sf"/>
</dbReference>
<dbReference type="SUPFAM" id="SSF46785">
    <property type="entry name" value="Winged helix' DNA-binding domain"/>
    <property type="match status" value="1"/>
</dbReference>